<keyword evidence="9 15" id="KW-0418">Kinase</keyword>
<dbReference type="InterPro" id="IPR015806">
    <property type="entry name" value="Pyrv_Knase_insert_dom_sf"/>
</dbReference>
<dbReference type="SUPFAM" id="SSF52935">
    <property type="entry name" value="PK C-terminal domain-like"/>
    <property type="match status" value="1"/>
</dbReference>
<dbReference type="InterPro" id="IPR011037">
    <property type="entry name" value="Pyrv_Knase-like_insert_dom_sf"/>
</dbReference>
<protein>
    <recommendedName>
        <fullName evidence="5 14">Pyruvate kinase</fullName>
        <ecNumber evidence="5 14">2.7.1.40</ecNumber>
    </recommendedName>
</protein>
<dbReference type="NCBIfam" id="NF004491">
    <property type="entry name" value="PRK05826.1"/>
    <property type="match status" value="1"/>
</dbReference>
<evidence type="ECO:0000256" key="11">
    <source>
        <dbReference type="ARBA" id="ARBA00022842"/>
    </source>
</evidence>
<dbReference type="Gene3D" id="3.40.1380.20">
    <property type="entry name" value="Pyruvate kinase, C-terminal domain"/>
    <property type="match status" value="1"/>
</dbReference>
<dbReference type="EC" id="2.7.1.40" evidence="5 14"/>
<organism evidence="18">
    <name type="scientific">uncultured Acidimicrobiales bacterium</name>
    <dbReference type="NCBI Taxonomy" id="310071"/>
    <lineage>
        <taxon>Bacteria</taxon>
        <taxon>Bacillati</taxon>
        <taxon>Actinomycetota</taxon>
        <taxon>Acidimicrobiia</taxon>
        <taxon>Acidimicrobiales</taxon>
        <taxon>environmental samples</taxon>
    </lineage>
</organism>
<accession>A0A6J4IQY2</accession>
<comment type="subunit">
    <text evidence="4">Homotetramer.</text>
</comment>
<keyword evidence="8" id="KW-0547">Nucleotide-binding</keyword>
<keyword evidence="10" id="KW-0067">ATP-binding</keyword>
<dbReference type="InterPro" id="IPR015813">
    <property type="entry name" value="Pyrv/PenolPyrv_kinase-like_dom"/>
</dbReference>
<evidence type="ECO:0000259" key="17">
    <source>
        <dbReference type="Pfam" id="PF02887"/>
    </source>
</evidence>
<dbReference type="NCBIfam" id="TIGR01064">
    <property type="entry name" value="pyruv_kin"/>
    <property type="match status" value="1"/>
</dbReference>
<evidence type="ECO:0000256" key="9">
    <source>
        <dbReference type="ARBA" id="ARBA00022777"/>
    </source>
</evidence>
<reference evidence="18" key="1">
    <citation type="submission" date="2020-02" db="EMBL/GenBank/DDBJ databases">
        <authorList>
            <person name="Meier V. D."/>
        </authorList>
    </citation>
    <scope>NUCLEOTIDE SEQUENCE</scope>
    <source>
        <strain evidence="18">AVDCRST_MAG20</strain>
    </source>
</reference>
<dbReference type="Pfam" id="PF00224">
    <property type="entry name" value="PK"/>
    <property type="match status" value="1"/>
</dbReference>
<dbReference type="UniPathway" id="UPA00109">
    <property type="reaction ID" value="UER00188"/>
</dbReference>
<dbReference type="GO" id="GO:0030955">
    <property type="term" value="F:potassium ion binding"/>
    <property type="evidence" value="ECO:0007669"/>
    <property type="project" value="UniProtKB-UniRule"/>
</dbReference>
<dbReference type="GO" id="GO:0004743">
    <property type="term" value="F:pyruvate kinase activity"/>
    <property type="evidence" value="ECO:0007669"/>
    <property type="project" value="UniProtKB-UniRule"/>
</dbReference>
<evidence type="ECO:0000256" key="6">
    <source>
        <dbReference type="ARBA" id="ARBA00022679"/>
    </source>
</evidence>
<keyword evidence="7" id="KW-0479">Metal-binding</keyword>
<evidence type="ECO:0000256" key="4">
    <source>
        <dbReference type="ARBA" id="ARBA00011881"/>
    </source>
</evidence>
<evidence type="ECO:0000313" key="18">
    <source>
        <dbReference type="EMBL" id="CAA9257656.1"/>
    </source>
</evidence>
<evidence type="ECO:0000256" key="14">
    <source>
        <dbReference type="NCBIfam" id="TIGR01064"/>
    </source>
</evidence>
<dbReference type="InterPro" id="IPR015793">
    <property type="entry name" value="Pyrv_Knase_brl"/>
</dbReference>
<evidence type="ECO:0000256" key="3">
    <source>
        <dbReference type="ARBA" id="ARBA00008663"/>
    </source>
</evidence>
<dbReference type="Pfam" id="PF02887">
    <property type="entry name" value="PK_C"/>
    <property type="match status" value="1"/>
</dbReference>
<dbReference type="PRINTS" id="PR01050">
    <property type="entry name" value="PYRUVTKNASE"/>
</dbReference>
<feature type="domain" description="Pyruvate kinase C-terminal" evidence="17">
    <location>
        <begin position="366"/>
        <end position="477"/>
    </location>
</feature>
<dbReference type="SUPFAM" id="SSF50800">
    <property type="entry name" value="PK beta-barrel domain-like"/>
    <property type="match status" value="1"/>
</dbReference>
<dbReference type="EMBL" id="CADCSY010000120">
    <property type="protein sequence ID" value="CAA9257656.1"/>
    <property type="molecule type" value="Genomic_DNA"/>
</dbReference>
<dbReference type="Gene3D" id="2.40.33.10">
    <property type="entry name" value="PK beta-barrel domain-like"/>
    <property type="match status" value="1"/>
</dbReference>
<dbReference type="InterPro" id="IPR001697">
    <property type="entry name" value="Pyr_Knase"/>
</dbReference>
<evidence type="ECO:0000256" key="10">
    <source>
        <dbReference type="ARBA" id="ARBA00022840"/>
    </source>
</evidence>
<comment type="catalytic activity">
    <reaction evidence="15">
        <text>pyruvate + ATP = phosphoenolpyruvate + ADP + H(+)</text>
        <dbReference type="Rhea" id="RHEA:18157"/>
        <dbReference type="ChEBI" id="CHEBI:15361"/>
        <dbReference type="ChEBI" id="CHEBI:15378"/>
        <dbReference type="ChEBI" id="CHEBI:30616"/>
        <dbReference type="ChEBI" id="CHEBI:58702"/>
        <dbReference type="ChEBI" id="CHEBI:456216"/>
        <dbReference type="EC" id="2.7.1.40"/>
    </reaction>
</comment>
<comment type="similarity">
    <text evidence="3 15">Belongs to the pyruvate kinase family.</text>
</comment>
<dbReference type="GO" id="GO:0005524">
    <property type="term" value="F:ATP binding"/>
    <property type="evidence" value="ECO:0007669"/>
    <property type="project" value="UniProtKB-KW"/>
</dbReference>
<feature type="domain" description="Pyruvate kinase barrel" evidence="16">
    <location>
        <begin position="3"/>
        <end position="323"/>
    </location>
</feature>
<evidence type="ECO:0000256" key="2">
    <source>
        <dbReference type="ARBA" id="ARBA00004997"/>
    </source>
</evidence>
<keyword evidence="12 15" id="KW-0324">Glycolysis</keyword>
<comment type="pathway">
    <text evidence="2 15">Carbohydrate degradation; glycolysis; pyruvate from D-glyceraldehyde 3-phosphate: step 5/5.</text>
</comment>
<keyword evidence="11 15" id="KW-0460">Magnesium</keyword>
<evidence type="ECO:0000256" key="12">
    <source>
        <dbReference type="ARBA" id="ARBA00023152"/>
    </source>
</evidence>
<evidence type="ECO:0000256" key="15">
    <source>
        <dbReference type="RuleBase" id="RU000504"/>
    </source>
</evidence>
<dbReference type="SUPFAM" id="SSF51621">
    <property type="entry name" value="Phosphoenolpyruvate/pyruvate domain"/>
    <property type="match status" value="1"/>
</dbReference>
<dbReference type="InterPro" id="IPR036918">
    <property type="entry name" value="Pyrv_Knase_C_sf"/>
</dbReference>
<evidence type="ECO:0000256" key="8">
    <source>
        <dbReference type="ARBA" id="ARBA00022741"/>
    </source>
</evidence>
<dbReference type="GO" id="GO:0016301">
    <property type="term" value="F:kinase activity"/>
    <property type="evidence" value="ECO:0007669"/>
    <property type="project" value="UniProtKB-KW"/>
</dbReference>
<keyword evidence="13 18" id="KW-0670">Pyruvate</keyword>
<proteinExistence type="inferred from homology"/>
<dbReference type="PANTHER" id="PTHR11817">
    <property type="entry name" value="PYRUVATE KINASE"/>
    <property type="match status" value="1"/>
</dbReference>
<dbReference type="InterPro" id="IPR015795">
    <property type="entry name" value="Pyrv_Knase_C"/>
</dbReference>
<evidence type="ECO:0000259" key="16">
    <source>
        <dbReference type="Pfam" id="PF00224"/>
    </source>
</evidence>
<evidence type="ECO:0000256" key="5">
    <source>
        <dbReference type="ARBA" id="ARBA00012142"/>
    </source>
</evidence>
<evidence type="ECO:0000256" key="13">
    <source>
        <dbReference type="ARBA" id="ARBA00023317"/>
    </source>
</evidence>
<name>A0A6J4IQY2_9ACTN</name>
<keyword evidence="6 15" id="KW-0808">Transferase</keyword>
<dbReference type="AlphaFoldDB" id="A0A6J4IQY2"/>
<dbReference type="GO" id="GO:0000287">
    <property type="term" value="F:magnesium ion binding"/>
    <property type="evidence" value="ECO:0007669"/>
    <property type="project" value="UniProtKB-UniRule"/>
</dbReference>
<evidence type="ECO:0000256" key="1">
    <source>
        <dbReference type="ARBA" id="ARBA00001958"/>
    </source>
</evidence>
<evidence type="ECO:0000256" key="7">
    <source>
        <dbReference type="ARBA" id="ARBA00022723"/>
    </source>
</evidence>
<gene>
    <name evidence="18" type="ORF">AVDCRST_MAG20-2757</name>
</gene>
<sequence length="481" mass="50319">MAPRTKIVATIGPASQSSEVLESLMLAGMDVARIGLAHGTVEEHVDRIARIRAAAAATGRTVGILADLPGPKVRAGAFADGGVFLLEGERLALAPGGEGARSDERRIEIDVPTILSDLHPGDPVILGDGGVRLLVDEVHESAVWVTVESGGRLQGRPGVTLPAGRNGPRAPTAHDLELLQAMVDVDIDMVAVSFVTSASDITAVRDAAGPDGPMLVAKIETAEAVADLDNIIAEADAVMVARGDLGVRLAAEDVPHHQKRIIKRSVAYGRPVITATQMLESMTTSPSPTRAEVSDVANAVFDGTSAVMLSGETAIGHDPVNVVRTMARITERAEVEADWVSWGRDLGRLQTASSAGVPVPVRVTAAISAAAWRAVQDVDASAIICATRSGATARAIARFRPHVPIFAVSPLERTARQLSLSWGVTPLASAEYTSTDEIVWYAVESAVQQGLVKSGDVVAVLAGSPEDPEPVTDSLRLVRVR</sequence>
<dbReference type="Gene3D" id="3.20.20.60">
    <property type="entry name" value="Phosphoenolpyruvate-binding domains"/>
    <property type="match status" value="1"/>
</dbReference>
<comment type="cofactor">
    <cofactor evidence="1">
        <name>K(+)</name>
        <dbReference type="ChEBI" id="CHEBI:29103"/>
    </cofactor>
</comment>
<dbReference type="InterPro" id="IPR040442">
    <property type="entry name" value="Pyrv_kinase-like_dom_sf"/>
</dbReference>